<dbReference type="SMART" id="SM00331">
    <property type="entry name" value="PP2C_SIG"/>
    <property type="match status" value="1"/>
</dbReference>
<dbReference type="HOGENOM" id="CLU_000445_43_3_11"/>
<keyword evidence="4" id="KW-1185">Reference proteome</keyword>
<dbReference type="KEGG" id="fsy:FsymDg_1990"/>
<dbReference type="InterPro" id="IPR000700">
    <property type="entry name" value="PAS-assoc_C"/>
</dbReference>
<dbReference type="Pfam" id="PF01590">
    <property type="entry name" value="GAF"/>
    <property type="match status" value="1"/>
</dbReference>
<dbReference type="Pfam" id="PF13581">
    <property type="entry name" value="HATPase_c_2"/>
    <property type="match status" value="1"/>
</dbReference>
<keyword evidence="1" id="KW-0378">Hydrolase</keyword>
<dbReference type="SUPFAM" id="SSF55781">
    <property type="entry name" value="GAF domain-like"/>
    <property type="match status" value="1"/>
</dbReference>
<dbReference type="CDD" id="cd00130">
    <property type="entry name" value="PAS"/>
    <property type="match status" value="2"/>
</dbReference>
<proteinExistence type="predicted"/>
<dbReference type="Gene3D" id="3.60.40.10">
    <property type="entry name" value="PPM-type phosphatase domain"/>
    <property type="match status" value="1"/>
</dbReference>
<dbReference type="eggNOG" id="COG2203">
    <property type="taxonomic scope" value="Bacteria"/>
</dbReference>
<dbReference type="CDD" id="cd16936">
    <property type="entry name" value="HATPase_RsbW-like"/>
    <property type="match status" value="1"/>
</dbReference>
<dbReference type="RefSeq" id="WP_013873357.1">
    <property type="nucleotide sequence ID" value="NC_015656.1"/>
</dbReference>
<dbReference type="GO" id="GO:0016791">
    <property type="term" value="F:phosphatase activity"/>
    <property type="evidence" value="ECO:0007669"/>
    <property type="project" value="TreeGrafter"/>
</dbReference>
<dbReference type="Proteomes" id="UP000001549">
    <property type="component" value="Chromosome"/>
</dbReference>
<dbReference type="eggNOG" id="COG3829">
    <property type="taxonomic scope" value="Bacteria"/>
</dbReference>
<dbReference type="InterPro" id="IPR029016">
    <property type="entry name" value="GAF-like_dom_sf"/>
</dbReference>
<dbReference type="InterPro" id="IPR035965">
    <property type="entry name" value="PAS-like_dom_sf"/>
</dbReference>
<dbReference type="NCBIfam" id="TIGR00229">
    <property type="entry name" value="sensory_box"/>
    <property type="match status" value="1"/>
</dbReference>
<dbReference type="PROSITE" id="PS50113">
    <property type="entry name" value="PAC"/>
    <property type="match status" value="1"/>
</dbReference>
<dbReference type="SUPFAM" id="SSF81606">
    <property type="entry name" value="PP2C-like"/>
    <property type="match status" value="1"/>
</dbReference>
<dbReference type="eggNOG" id="COG2172">
    <property type="taxonomic scope" value="Bacteria"/>
</dbReference>
<dbReference type="InterPro" id="IPR003018">
    <property type="entry name" value="GAF"/>
</dbReference>
<evidence type="ECO:0000313" key="4">
    <source>
        <dbReference type="Proteomes" id="UP000001549"/>
    </source>
</evidence>
<dbReference type="InterPro" id="IPR000014">
    <property type="entry name" value="PAS"/>
</dbReference>
<dbReference type="InterPro" id="IPR052016">
    <property type="entry name" value="Bact_Sigma-Reg"/>
</dbReference>
<dbReference type="STRING" id="656024.FsymDg_1990"/>
<dbReference type="InterPro" id="IPR001932">
    <property type="entry name" value="PPM-type_phosphatase-like_dom"/>
</dbReference>
<sequence length="811" mass="87315">MDGEGAQGITPGDLFDDLPMNRTVTVSVDPHGVVTACGSYAHQPLGYPPAEIVGRPAADLLAAPLPQPARCHLTDGRSWSGTVALRHRDGHGLDVWLHAQPLLAGNGTVAQWFVTAVTVEDLRNHQRELQAELTLVNWAFTQAPLGLAIFDTEVRVCRLNDESAHMIGLREQDARGRPAAEVFPAPGHQPSGLVERARQVVRTGEPAYYEAFLRAPADSHERAWAITLSPVRDPAGQVRGVLSASLDISERYWARQRLTLLNEANAAIGSTLEVTRTAQELADIAVPRLADWASVDLLDTVYHGDEPPPGPITTPVVLRRTAHQSVSAGQPEAVVALGQTDIYPPDSPIAIALASGQSVSYPISDPHVARWVAGSPPRAARIREYGFHSVMIIPLRARGSILGVAVFMRHQHHPEPFTPDDLALADELGARTAICLDNARRYTRERTTALTLQHSLLPHDLPRPAAVDVASRYLPAGAQAGVGGDWYDVIPLSGARVALVVGDVVGHGIHAAATMGRLRTAVRTLADADPTPDELLTRLDDVITRLTTDRDPGSGDLGATCLYAVYDPTTGHATIASAGHPPPALVTPDGTVTYLDIPPGPPLGLGGLPFEATDHHLPDGSLLALYTDGLIESRDRDIDTGLDMLRHALGEPTDSLDTACDVILKTLLPDRPADDDIAVLLARTHTLTTGQVASWDLPSDPAVVAYARTHTTNQLTTWNLPDAIPTTTLVVSELVTNAIRHTTGPIHLRLIRDRGTLICEVSDTSNTAPHLRRARTLDENGRGLFLIAQLTHHWGTRYNRTGKTIWAEQLI</sequence>
<dbReference type="Pfam" id="PF13426">
    <property type="entry name" value="PAS_9"/>
    <property type="match status" value="1"/>
</dbReference>
<dbReference type="SUPFAM" id="SSF55785">
    <property type="entry name" value="PYP-like sensor domain (PAS domain)"/>
    <property type="match status" value="2"/>
</dbReference>
<dbReference type="InterPro" id="IPR036457">
    <property type="entry name" value="PPM-type-like_dom_sf"/>
</dbReference>
<evidence type="ECO:0000256" key="1">
    <source>
        <dbReference type="ARBA" id="ARBA00022801"/>
    </source>
</evidence>
<organism evidence="3 4">
    <name type="scientific">Candidatus Protofrankia datiscae</name>
    <dbReference type="NCBI Taxonomy" id="2716812"/>
    <lineage>
        <taxon>Bacteria</taxon>
        <taxon>Bacillati</taxon>
        <taxon>Actinomycetota</taxon>
        <taxon>Actinomycetes</taxon>
        <taxon>Frankiales</taxon>
        <taxon>Frankiaceae</taxon>
        <taxon>Protofrankia</taxon>
    </lineage>
</organism>
<dbReference type="eggNOG" id="COG2208">
    <property type="taxonomic scope" value="Bacteria"/>
</dbReference>
<protein>
    <submittedName>
        <fullName evidence="3">Putative PAS/PAC sensor protein</fullName>
    </submittedName>
</protein>
<dbReference type="Gene3D" id="3.30.450.40">
    <property type="match status" value="1"/>
</dbReference>
<evidence type="ECO:0000313" key="3">
    <source>
        <dbReference type="EMBL" id="AEH09417.1"/>
    </source>
</evidence>
<dbReference type="FunFam" id="3.30.450.40:FF:000035">
    <property type="entry name" value="PAS sensor protein"/>
    <property type="match status" value="1"/>
</dbReference>
<dbReference type="InterPro" id="IPR013656">
    <property type="entry name" value="PAS_4"/>
</dbReference>
<dbReference type="FunFam" id="3.30.565.10:FF:000028">
    <property type="entry name" value="PAS sensor protein"/>
    <property type="match status" value="1"/>
</dbReference>
<feature type="domain" description="PAC" evidence="2">
    <location>
        <begin position="207"/>
        <end position="260"/>
    </location>
</feature>
<dbReference type="EMBL" id="CP002801">
    <property type="protein sequence ID" value="AEH09417.1"/>
    <property type="molecule type" value="Genomic_DNA"/>
</dbReference>
<dbReference type="FunFam" id="3.60.40.10:FF:000031">
    <property type="entry name" value="PAS sensor protein"/>
    <property type="match status" value="1"/>
</dbReference>
<dbReference type="Pfam" id="PF07228">
    <property type="entry name" value="SpoIIE"/>
    <property type="match status" value="1"/>
</dbReference>
<gene>
    <name evidence="3" type="ordered locus">FsymDg_1990</name>
</gene>
<dbReference type="InterPro" id="IPR003594">
    <property type="entry name" value="HATPase_dom"/>
</dbReference>
<dbReference type="AlphaFoldDB" id="F8AXD7"/>
<dbReference type="Gene3D" id="3.30.565.10">
    <property type="entry name" value="Histidine kinase-like ATPase, C-terminal domain"/>
    <property type="match status" value="1"/>
</dbReference>
<dbReference type="PANTHER" id="PTHR43156:SF2">
    <property type="entry name" value="STAGE II SPORULATION PROTEIN E"/>
    <property type="match status" value="1"/>
</dbReference>
<dbReference type="SMART" id="SM00065">
    <property type="entry name" value="GAF"/>
    <property type="match status" value="1"/>
</dbReference>
<dbReference type="PANTHER" id="PTHR43156">
    <property type="entry name" value="STAGE II SPORULATION PROTEIN E-RELATED"/>
    <property type="match status" value="1"/>
</dbReference>
<dbReference type="InterPro" id="IPR036890">
    <property type="entry name" value="HATPase_C_sf"/>
</dbReference>
<name>F8AXD7_9ACTN</name>
<dbReference type="Pfam" id="PF08448">
    <property type="entry name" value="PAS_4"/>
    <property type="match status" value="1"/>
</dbReference>
<dbReference type="SUPFAM" id="SSF55874">
    <property type="entry name" value="ATPase domain of HSP90 chaperone/DNA topoisomerase II/histidine kinase"/>
    <property type="match status" value="1"/>
</dbReference>
<evidence type="ECO:0000259" key="2">
    <source>
        <dbReference type="PROSITE" id="PS50113"/>
    </source>
</evidence>
<accession>F8AXD7</accession>
<dbReference type="Gene3D" id="3.30.450.20">
    <property type="entry name" value="PAS domain"/>
    <property type="match status" value="2"/>
</dbReference>
<reference evidence="3 4" key="1">
    <citation type="submission" date="2011-05" db="EMBL/GenBank/DDBJ databases">
        <title>Complete sequence of chromosome of Frankia symbiont of Datisca glomerata.</title>
        <authorList>
            <consortium name="US DOE Joint Genome Institute"/>
            <person name="Lucas S."/>
            <person name="Han J."/>
            <person name="Lapidus A."/>
            <person name="Cheng J.-F."/>
            <person name="Goodwin L."/>
            <person name="Pitluck S."/>
            <person name="Peters L."/>
            <person name="Mikhailova N."/>
            <person name="Chertkov O."/>
            <person name="Teshima H."/>
            <person name="Han C."/>
            <person name="Tapia R."/>
            <person name="Land M."/>
            <person name="Hauser L."/>
            <person name="Kyrpides N."/>
            <person name="Ivanova N."/>
            <person name="Pagani I."/>
            <person name="Berry A."/>
            <person name="Pawlowski K."/>
            <person name="Persson T."/>
            <person name="Vanden Heuvel B."/>
            <person name="Benson D."/>
            <person name="Woyke T."/>
        </authorList>
    </citation>
    <scope>NUCLEOTIDE SEQUENCE [LARGE SCALE GENOMIC DNA]</scope>
    <source>
        <strain evidence="4">4085684</strain>
    </source>
</reference>